<evidence type="ECO:0000313" key="9">
    <source>
        <dbReference type="Proteomes" id="UP001155840"/>
    </source>
</evidence>
<keyword evidence="3 6" id="KW-0540">Nuclease</keyword>
<dbReference type="HAMAP" id="MF_00337">
    <property type="entry name" value="Exonuc_7_S"/>
    <property type="match status" value="1"/>
</dbReference>
<comment type="function">
    <text evidence="6">Bidirectionally degrades single-stranded DNA into large acid-insoluble oligonucleotides, which are then degraded further into small acid-soluble oligonucleotides.</text>
</comment>
<keyword evidence="2 6" id="KW-0963">Cytoplasm</keyword>
<dbReference type="PANTHER" id="PTHR34137">
    <property type="entry name" value="EXODEOXYRIBONUCLEASE 7 SMALL SUBUNIT"/>
    <property type="match status" value="1"/>
</dbReference>
<keyword evidence="5 6" id="KW-0269">Exonuclease</keyword>
<dbReference type="InterPro" id="IPR003761">
    <property type="entry name" value="Exonuc_VII_S"/>
</dbReference>
<evidence type="ECO:0000256" key="4">
    <source>
        <dbReference type="ARBA" id="ARBA00022801"/>
    </source>
</evidence>
<keyword evidence="4 6" id="KW-0378">Hydrolase</keyword>
<organism evidence="8 9">
    <name type="scientific">Ferranicluibacter rubi</name>
    <dbReference type="NCBI Taxonomy" id="2715133"/>
    <lineage>
        <taxon>Bacteria</taxon>
        <taxon>Pseudomonadati</taxon>
        <taxon>Pseudomonadota</taxon>
        <taxon>Alphaproteobacteria</taxon>
        <taxon>Hyphomicrobiales</taxon>
        <taxon>Rhizobiaceae</taxon>
        <taxon>Ferranicluibacter</taxon>
    </lineage>
</organism>
<name>A0AA43ZJ48_9HYPH</name>
<proteinExistence type="inferred from homology"/>
<dbReference type="PANTHER" id="PTHR34137:SF1">
    <property type="entry name" value="EXODEOXYRIBONUCLEASE 7 SMALL SUBUNIT"/>
    <property type="match status" value="1"/>
</dbReference>
<dbReference type="Gene3D" id="1.10.287.1040">
    <property type="entry name" value="Exonuclease VII, small subunit"/>
    <property type="match status" value="1"/>
</dbReference>
<protein>
    <recommendedName>
        <fullName evidence="6">Exodeoxyribonuclease 7 small subunit</fullName>
        <ecNumber evidence="6">3.1.11.6</ecNumber>
    </recommendedName>
    <alternativeName>
        <fullName evidence="6">Exodeoxyribonuclease VII small subunit</fullName>
        <shortName evidence="6">Exonuclease VII small subunit</shortName>
    </alternativeName>
</protein>
<evidence type="ECO:0000256" key="1">
    <source>
        <dbReference type="ARBA" id="ARBA00009998"/>
    </source>
</evidence>
<dbReference type="NCBIfam" id="TIGR01280">
    <property type="entry name" value="xseB"/>
    <property type="match status" value="1"/>
</dbReference>
<dbReference type="NCBIfam" id="NF002139">
    <property type="entry name" value="PRK00977.1-3"/>
    <property type="match status" value="1"/>
</dbReference>
<dbReference type="GO" id="GO:0006308">
    <property type="term" value="P:DNA catabolic process"/>
    <property type="evidence" value="ECO:0007669"/>
    <property type="project" value="UniProtKB-UniRule"/>
</dbReference>
<dbReference type="AlphaFoldDB" id="A0AA43ZJ48"/>
<comment type="catalytic activity">
    <reaction evidence="6">
        <text>Exonucleolytic cleavage in either 5'- to 3'- or 3'- to 5'-direction to yield nucleoside 5'-phosphates.</text>
        <dbReference type="EC" id="3.1.11.6"/>
    </reaction>
</comment>
<dbReference type="InterPro" id="IPR037004">
    <property type="entry name" value="Exonuc_VII_ssu_sf"/>
</dbReference>
<dbReference type="GO" id="GO:0008855">
    <property type="term" value="F:exodeoxyribonuclease VII activity"/>
    <property type="evidence" value="ECO:0007669"/>
    <property type="project" value="UniProtKB-UniRule"/>
</dbReference>
<dbReference type="SUPFAM" id="SSF116842">
    <property type="entry name" value="XseB-like"/>
    <property type="match status" value="1"/>
</dbReference>
<comment type="similarity">
    <text evidence="1 6">Belongs to the XseB family.</text>
</comment>
<dbReference type="RefSeq" id="WP_167131022.1">
    <property type="nucleotide sequence ID" value="NZ_JAANCM010000021.1"/>
</dbReference>
<comment type="subunit">
    <text evidence="6">Heterooligomer composed of large and small subunits.</text>
</comment>
<dbReference type="GO" id="GO:0009318">
    <property type="term" value="C:exodeoxyribonuclease VII complex"/>
    <property type="evidence" value="ECO:0007669"/>
    <property type="project" value="UniProtKB-UniRule"/>
</dbReference>
<keyword evidence="9" id="KW-1185">Reference proteome</keyword>
<evidence type="ECO:0000256" key="7">
    <source>
        <dbReference type="SAM" id="MobiDB-lite"/>
    </source>
</evidence>
<evidence type="ECO:0000256" key="3">
    <source>
        <dbReference type="ARBA" id="ARBA00022722"/>
    </source>
</evidence>
<feature type="region of interest" description="Disordered" evidence="7">
    <location>
        <begin position="1"/>
        <end position="24"/>
    </location>
</feature>
<gene>
    <name evidence="6" type="primary">xseB</name>
    <name evidence="8" type="ORF">G8E10_24510</name>
</gene>
<dbReference type="Pfam" id="PF02609">
    <property type="entry name" value="Exonuc_VII_S"/>
    <property type="match status" value="1"/>
</dbReference>
<comment type="caution">
    <text evidence="8">The sequence shown here is derived from an EMBL/GenBank/DDBJ whole genome shotgun (WGS) entry which is preliminary data.</text>
</comment>
<comment type="subcellular location">
    <subcellularLocation>
        <location evidence="6">Cytoplasm</location>
    </subcellularLocation>
</comment>
<evidence type="ECO:0000256" key="6">
    <source>
        <dbReference type="HAMAP-Rule" id="MF_00337"/>
    </source>
</evidence>
<feature type="compositionally biased region" description="Low complexity" evidence="7">
    <location>
        <begin position="9"/>
        <end position="21"/>
    </location>
</feature>
<reference evidence="8" key="1">
    <citation type="submission" date="2020-03" db="EMBL/GenBank/DDBJ databases">
        <title>Ferranicluibacter endophyticum gen. nov., sp. nov., a new genus isolated from Rubus ulmifolius Schott. stem.</title>
        <authorList>
            <person name="Roca-Couso R."/>
            <person name="Flores-Felix J.D."/>
            <person name="Igual J.M."/>
            <person name="Rivas R."/>
        </authorList>
    </citation>
    <scope>NUCLEOTIDE SEQUENCE</scope>
    <source>
        <strain evidence="8">CRRU44</strain>
    </source>
</reference>
<evidence type="ECO:0000313" key="8">
    <source>
        <dbReference type="EMBL" id="NHT78864.1"/>
    </source>
</evidence>
<dbReference type="Proteomes" id="UP001155840">
    <property type="component" value="Unassembled WGS sequence"/>
</dbReference>
<dbReference type="GO" id="GO:0005829">
    <property type="term" value="C:cytosol"/>
    <property type="evidence" value="ECO:0007669"/>
    <property type="project" value="TreeGrafter"/>
</dbReference>
<sequence>MANETRTQSPAAGPAEPSSPADVASLSFERAVEELESIVSALERGDVALDRSIEFYERGEALKKHCEALLNAAENRIEKIRLDRAGKPQGVEPLDGN</sequence>
<dbReference type="EC" id="3.1.11.6" evidence="6"/>
<accession>A0AA43ZJ48</accession>
<evidence type="ECO:0000256" key="2">
    <source>
        <dbReference type="ARBA" id="ARBA00022490"/>
    </source>
</evidence>
<evidence type="ECO:0000256" key="5">
    <source>
        <dbReference type="ARBA" id="ARBA00022839"/>
    </source>
</evidence>
<dbReference type="EMBL" id="JAANCM010000021">
    <property type="protein sequence ID" value="NHT78864.1"/>
    <property type="molecule type" value="Genomic_DNA"/>
</dbReference>